<accession>A0ABD5S5L6</accession>
<evidence type="ECO:0000313" key="1">
    <source>
        <dbReference type="EMBL" id="MFC6726453.1"/>
    </source>
</evidence>
<dbReference type="AlphaFoldDB" id="A0ABD5S5L6"/>
<comment type="caution">
    <text evidence="1">The sequence shown here is derived from an EMBL/GenBank/DDBJ whole genome shotgun (WGS) entry which is preliminary data.</text>
</comment>
<dbReference type="EMBL" id="JBHSWU010001124">
    <property type="protein sequence ID" value="MFC6726453.1"/>
    <property type="molecule type" value="Genomic_DNA"/>
</dbReference>
<organism evidence="1 2">
    <name type="scientific">Halobium palmae</name>
    <dbReference type="NCBI Taxonomy" id="1776492"/>
    <lineage>
        <taxon>Archaea</taxon>
        <taxon>Methanobacteriati</taxon>
        <taxon>Methanobacteriota</taxon>
        <taxon>Stenosarchaea group</taxon>
        <taxon>Halobacteria</taxon>
        <taxon>Halobacteriales</taxon>
        <taxon>Haloferacaceae</taxon>
        <taxon>Halobium</taxon>
    </lineage>
</organism>
<name>A0ABD5S5L6_9EURY</name>
<dbReference type="Proteomes" id="UP001596328">
    <property type="component" value="Unassembled WGS sequence"/>
</dbReference>
<gene>
    <name evidence="1" type="ORF">ACFQE1_19205</name>
</gene>
<sequence>MSETDDETPDIDELRERVADLRDAAAALREYGEDNEIPAVERNAKRVEGTVSVLEQHVPEPLDEE</sequence>
<protein>
    <submittedName>
        <fullName evidence="1">Uncharacterized protein</fullName>
    </submittedName>
</protein>
<keyword evidence="2" id="KW-1185">Reference proteome</keyword>
<reference evidence="1 2" key="1">
    <citation type="journal article" date="2019" name="Int. J. Syst. Evol. Microbiol.">
        <title>The Global Catalogue of Microorganisms (GCM) 10K type strain sequencing project: providing services to taxonomists for standard genome sequencing and annotation.</title>
        <authorList>
            <consortium name="The Broad Institute Genomics Platform"/>
            <consortium name="The Broad Institute Genome Sequencing Center for Infectious Disease"/>
            <person name="Wu L."/>
            <person name="Ma J."/>
        </authorList>
    </citation>
    <scope>NUCLEOTIDE SEQUENCE [LARGE SCALE GENOMIC DNA]</scope>
    <source>
        <strain evidence="1 2">NBRC 111368</strain>
    </source>
</reference>
<proteinExistence type="predicted"/>
<evidence type="ECO:0000313" key="2">
    <source>
        <dbReference type="Proteomes" id="UP001596328"/>
    </source>
</evidence>